<dbReference type="InterPro" id="IPR047610">
    <property type="entry name" value="ImuA_translesion"/>
</dbReference>
<protein>
    <submittedName>
        <fullName evidence="1">RecA DNA recombination protein</fullName>
    </submittedName>
</protein>
<organism evidence="1 2">
    <name type="scientific">Thalassotalea agarivorans</name>
    <name type="common">Thalassomonas agarivorans</name>
    <dbReference type="NCBI Taxonomy" id="349064"/>
    <lineage>
        <taxon>Bacteria</taxon>
        <taxon>Pseudomonadati</taxon>
        <taxon>Pseudomonadota</taxon>
        <taxon>Gammaproteobacteria</taxon>
        <taxon>Alteromonadales</taxon>
        <taxon>Colwelliaceae</taxon>
        <taxon>Thalassotalea</taxon>
    </lineage>
</organism>
<keyword evidence="2" id="KW-1185">Reference proteome</keyword>
<reference evidence="1 2" key="1">
    <citation type="submission" date="2016-10" db="EMBL/GenBank/DDBJ databases">
        <authorList>
            <person name="de Groot N.N."/>
        </authorList>
    </citation>
    <scope>NUCLEOTIDE SEQUENCE [LARGE SCALE GENOMIC DNA]</scope>
    <source>
        <strain evidence="1 2">DSM 19706</strain>
    </source>
</reference>
<dbReference type="SUPFAM" id="SSF52540">
    <property type="entry name" value="P-loop containing nucleoside triphosphate hydrolases"/>
    <property type="match status" value="1"/>
</dbReference>
<dbReference type="Gene3D" id="3.40.50.300">
    <property type="entry name" value="P-loop containing nucleotide triphosphate hydrolases"/>
    <property type="match status" value="1"/>
</dbReference>
<dbReference type="InterPro" id="IPR027417">
    <property type="entry name" value="P-loop_NTPase"/>
</dbReference>
<dbReference type="InterPro" id="IPR017166">
    <property type="entry name" value="UCP037290"/>
</dbReference>
<dbReference type="Proteomes" id="UP000199308">
    <property type="component" value="Unassembled WGS sequence"/>
</dbReference>
<dbReference type="PIRSF" id="PIRSF037290">
    <property type="entry name" value="UCP037290"/>
    <property type="match status" value="1"/>
</dbReference>
<proteinExistence type="predicted"/>
<dbReference type="STRING" id="349064.SAMN05660429_02553"/>
<evidence type="ECO:0000313" key="1">
    <source>
        <dbReference type="EMBL" id="SET74396.1"/>
    </source>
</evidence>
<dbReference type="AlphaFoldDB" id="A0A1I0GVS7"/>
<name>A0A1I0GVS7_THASX</name>
<dbReference type="RefSeq" id="WP_093331183.1">
    <property type="nucleotide sequence ID" value="NZ_AP027363.1"/>
</dbReference>
<evidence type="ECO:0000313" key="2">
    <source>
        <dbReference type="Proteomes" id="UP000199308"/>
    </source>
</evidence>
<gene>
    <name evidence="1" type="ORF">SAMN05660429_02553</name>
</gene>
<accession>A0A1I0GVS7</accession>
<sequence length="229" mass="24953">MNALLAKLHNKQWLWRGIKQQQQYRQAISTSYPQLDAKLGGGFPTQGVIECKTVTGIGELRLMAAYLKAQQKRGLVVFVNPPSLLNGAFLVHAGLDLQKILCVDSHTGVNGLWGAEQSLKSGCCAAVIIWQSHLSIQQVRRLSLAAEQGHSALILYRDNVKAGFSLPVALSLSCHADIAGIKVAIDKQKGGRPCQPFLVDMSSQWPDLVLPQLPNNVVALDDARIQRVS</sequence>
<dbReference type="EMBL" id="FOHK01000013">
    <property type="protein sequence ID" value="SET74396.1"/>
    <property type="molecule type" value="Genomic_DNA"/>
</dbReference>
<dbReference type="OrthoDB" id="9811176at2"/>
<dbReference type="NCBIfam" id="NF033429">
    <property type="entry name" value="ImuA_translesion"/>
    <property type="match status" value="1"/>
</dbReference>